<organism evidence="2 3">
    <name type="scientific">Allosaccharopolyspora coralli</name>
    <dbReference type="NCBI Taxonomy" id="2665642"/>
    <lineage>
        <taxon>Bacteria</taxon>
        <taxon>Bacillati</taxon>
        <taxon>Actinomycetota</taxon>
        <taxon>Actinomycetes</taxon>
        <taxon>Pseudonocardiales</taxon>
        <taxon>Pseudonocardiaceae</taxon>
        <taxon>Allosaccharopolyspora</taxon>
    </lineage>
</organism>
<evidence type="ECO:0000313" key="2">
    <source>
        <dbReference type="EMBL" id="QGK70942.1"/>
    </source>
</evidence>
<dbReference type="EMBL" id="CP045929">
    <property type="protein sequence ID" value="QGK70942.1"/>
    <property type="molecule type" value="Genomic_DNA"/>
</dbReference>
<keyword evidence="3" id="KW-1185">Reference proteome</keyword>
<protein>
    <submittedName>
        <fullName evidence="2">Uncharacterized protein</fullName>
    </submittedName>
</protein>
<dbReference type="KEGG" id="sace:GIY23_16730"/>
<gene>
    <name evidence="2" type="ORF">GIY23_16730</name>
</gene>
<name>A0A5Q3Q8Z2_9PSEU</name>
<dbReference type="AlphaFoldDB" id="A0A5Q3Q8Z2"/>
<feature type="region of interest" description="Disordered" evidence="1">
    <location>
        <begin position="140"/>
        <end position="165"/>
    </location>
</feature>
<evidence type="ECO:0000313" key="3">
    <source>
        <dbReference type="Proteomes" id="UP000371041"/>
    </source>
</evidence>
<accession>A0A5Q3Q8Z2</accession>
<dbReference type="RefSeq" id="WP_154077519.1">
    <property type="nucleotide sequence ID" value="NZ_CP045929.1"/>
</dbReference>
<reference evidence="3" key="1">
    <citation type="submission" date="2019-11" db="EMBL/GenBank/DDBJ databases">
        <title>The complete genome sequence of Saccharopolyspora sp. E2A.</title>
        <authorList>
            <person name="Zhang G."/>
        </authorList>
    </citation>
    <scope>NUCLEOTIDE SEQUENCE [LARGE SCALE GENOMIC DNA]</scope>
    <source>
        <strain evidence="3">E2A</strain>
    </source>
</reference>
<sequence length="165" mass="18148">MARYMLEGLESFTWSSDQAVAYEAALEVLNEARAVCSARIAALEHTVEPQDERLQTWEQALHRCAVHARELDPEDAPAWREFARSTQRWWPRGVPPITDPGRDTLSGAFWLARCRISVASRSGPGVFRCGVRSAVPGQSIGVNTGQGQPPVGRCGGIGFSTTRIR</sequence>
<dbReference type="Proteomes" id="UP000371041">
    <property type="component" value="Chromosome"/>
</dbReference>
<evidence type="ECO:0000256" key="1">
    <source>
        <dbReference type="SAM" id="MobiDB-lite"/>
    </source>
</evidence>
<proteinExistence type="predicted"/>